<dbReference type="InterPro" id="IPR043128">
    <property type="entry name" value="Rev_trsase/Diguanyl_cyclase"/>
</dbReference>
<dbReference type="EMBL" id="CABWKZ010000023">
    <property type="protein sequence ID" value="VXA56857.1"/>
    <property type="molecule type" value="Genomic_DNA"/>
</dbReference>
<feature type="domain" description="GGDEF" evidence="2">
    <location>
        <begin position="279"/>
        <end position="411"/>
    </location>
</feature>
<feature type="transmembrane region" description="Helical" evidence="1">
    <location>
        <begin position="25"/>
        <end position="47"/>
    </location>
</feature>
<dbReference type="InterPro" id="IPR033417">
    <property type="entry name" value="CHASE8"/>
</dbReference>
<dbReference type="Gene3D" id="3.30.70.270">
    <property type="match status" value="1"/>
</dbReference>
<evidence type="ECO:0000313" key="5">
    <source>
        <dbReference type="Proteomes" id="UP000013034"/>
    </source>
</evidence>
<dbReference type="PANTHER" id="PTHR46663:SF2">
    <property type="entry name" value="GGDEF DOMAIN-CONTAINING PROTEIN"/>
    <property type="match status" value="1"/>
</dbReference>
<evidence type="ECO:0000259" key="2">
    <source>
        <dbReference type="PROSITE" id="PS50887"/>
    </source>
</evidence>
<gene>
    <name evidence="4" type="ORF">ACI8B_30321</name>
    <name evidence="3" type="ORF">F993_04010</name>
</gene>
<sequence>MRGKTVISNLYQSTSLHALFRKSQFAIFAITFVICSFTFATISMFTMETYAKQNLQLLSQTVLERVQPAVVFRDKGAIDQILDDYTSEHAIRSIHVYDPQQQLLAESTKKVAHTSVMQDLMDRWFLHDPVKLMVVHHKKKVGELVLYGSSENILHFLKTIIIGLAISMFFIVIALLWSVNITYRQIMQAIKPLTHIAQLVSDQKAYNLRFPNNHIHEFQNLNTVFNELLEEIQIWHTHLQKENRQLSFQAHHDQLTSLPNRHYFYQELFNIFENPQYRHNSALLFIDNNKFKVINDEYGHLAGDAVLKEMASRLRLSVRHEDFIARLGGDEFAIILHSIHHADHLTAIAEGVLESCKEPLAFNGQMIHFGFSLGVAFSQFAENPEDLIMQADQAMYKAKNLNPHWFLYKPEI</sequence>
<keyword evidence="1" id="KW-1133">Transmembrane helix</keyword>
<dbReference type="InterPro" id="IPR000160">
    <property type="entry name" value="GGDEF_dom"/>
</dbReference>
<keyword evidence="1" id="KW-0472">Membrane</keyword>
<dbReference type="PANTHER" id="PTHR46663">
    <property type="entry name" value="DIGUANYLATE CYCLASE DGCT-RELATED"/>
    <property type="match status" value="1"/>
</dbReference>
<dbReference type="Proteomes" id="UP000013034">
    <property type="component" value="Unassembled WGS sequence"/>
</dbReference>
<keyword evidence="1" id="KW-0812">Transmembrane</keyword>
<dbReference type="CDD" id="cd01949">
    <property type="entry name" value="GGDEF"/>
    <property type="match status" value="1"/>
</dbReference>
<feature type="transmembrane region" description="Helical" evidence="1">
    <location>
        <begin position="153"/>
        <end position="177"/>
    </location>
</feature>
<organism evidence="4 6">
    <name type="scientific">Acinetobacter proteolyticus</name>
    <dbReference type="NCBI Taxonomy" id="1776741"/>
    <lineage>
        <taxon>Bacteria</taxon>
        <taxon>Pseudomonadati</taxon>
        <taxon>Pseudomonadota</taxon>
        <taxon>Gammaproteobacteria</taxon>
        <taxon>Moraxellales</taxon>
        <taxon>Moraxellaceae</taxon>
        <taxon>Acinetobacter</taxon>
    </lineage>
</organism>
<evidence type="ECO:0000313" key="6">
    <source>
        <dbReference type="Proteomes" id="UP000430404"/>
    </source>
</evidence>
<proteinExistence type="predicted"/>
<evidence type="ECO:0000313" key="3">
    <source>
        <dbReference type="EMBL" id="ENU21519.1"/>
    </source>
</evidence>
<keyword evidence="5" id="KW-1185">Reference proteome</keyword>
<dbReference type="AlphaFoldDB" id="A0A653KA11"/>
<dbReference type="InterPro" id="IPR029787">
    <property type="entry name" value="Nucleotide_cyclase"/>
</dbReference>
<evidence type="ECO:0000256" key="1">
    <source>
        <dbReference type="SAM" id="Phobius"/>
    </source>
</evidence>
<protein>
    <submittedName>
        <fullName evidence="4">Putative signaling-related membrane protein</fullName>
    </submittedName>
</protein>
<dbReference type="Pfam" id="PF17152">
    <property type="entry name" value="CHASE8"/>
    <property type="match status" value="1"/>
</dbReference>
<dbReference type="EMBL" id="APOI01000032">
    <property type="protein sequence ID" value="ENU21519.1"/>
    <property type="molecule type" value="Genomic_DNA"/>
</dbReference>
<dbReference type="PROSITE" id="PS50887">
    <property type="entry name" value="GGDEF"/>
    <property type="match status" value="1"/>
</dbReference>
<reference evidence="3 5" key="1">
    <citation type="submission" date="2013-02" db="EMBL/GenBank/DDBJ databases">
        <title>The Genome Sequence of Acinetobacter sp. NIPH 809.</title>
        <authorList>
            <consortium name="The Broad Institute Genome Sequencing Platform"/>
            <consortium name="The Broad Institute Genome Sequencing Center for Infectious Disease"/>
            <person name="Cerqueira G."/>
            <person name="Feldgarden M."/>
            <person name="Courvalin P."/>
            <person name="Perichon B."/>
            <person name="Grillot-Courvalin C."/>
            <person name="Clermont D."/>
            <person name="Rocha E."/>
            <person name="Yoon E.-J."/>
            <person name="Nemec A."/>
            <person name="Walker B."/>
            <person name="Young S.K."/>
            <person name="Zeng Q."/>
            <person name="Gargeya S."/>
            <person name="Fitzgerald M."/>
            <person name="Haas B."/>
            <person name="Abouelleil A."/>
            <person name="Alvarado L."/>
            <person name="Arachchi H.M."/>
            <person name="Berlin A.M."/>
            <person name="Chapman S.B."/>
            <person name="Dewar J."/>
            <person name="Goldberg J."/>
            <person name="Griggs A."/>
            <person name="Gujja S."/>
            <person name="Hansen M."/>
            <person name="Howarth C."/>
            <person name="Imamovic A."/>
            <person name="Larimer J."/>
            <person name="McCowan C."/>
            <person name="Murphy C."/>
            <person name="Neiman D."/>
            <person name="Pearson M."/>
            <person name="Priest M."/>
            <person name="Roberts A."/>
            <person name="Saif S."/>
            <person name="Shea T."/>
            <person name="Sisk P."/>
            <person name="Sykes S."/>
            <person name="Wortman J."/>
            <person name="Nusbaum C."/>
            <person name="Birren B."/>
        </authorList>
    </citation>
    <scope>NUCLEOTIDE SEQUENCE [LARGE SCALE GENOMIC DNA]</scope>
    <source>
        <strain evidence="3 5">NIPH 809</strain>
    </source>
</reference>
<accession>A0A653KA11</accession>
<dbReference type="Pfam" id="PF00990">
    <property type="entry name" value="GGDEF"/>
    <property type="match status" value="1"/>
</dbReference>
<reference evidence="4 6" key="2">
    <citation type="submission" date="2019-10" db="EMBL/GenBank/DDBJ databases">
        <authorList>
            <person name="Karimi E."/>
        </authorList>
    </citation>
    <scope>NUCLEOTIDE SEQUENCE [LARGE SCALE GENOMIC DNA]</scope>
    <source>
        <strain evidence="4">Acinetobacter sp. 8BE</strain>
    </source>
</reference>
<dbReference type="SMART" id="SM00267">
    <property type="entry name" value="GGDEF"/>
    <property type="match status" value="1"/>
</dbReference>
<dbReference type="Proteomes" id="UP000430404">
    <property type="component" value="Unassembled WGS sequence"/>
</dbReference>
<evidence type="ECO:0000313" key="4">
    <source>
        <dbReference type="EMBL" id="VXA56857.1"/>
    </source>
</evidence>
<dbReference type="NCBIfam" id="TIGR00254">
    <property type="entry name" value="GGDEF"/>
    <property type="match status" value="1"/>
</dbReference>
<dbReference type="InterPro" id="IPR052163">
    <property type="entry name" value="DGC-Regulatory_Protein"/>
</dbReference>
<name>A0A653KA11_9GAMM</name>
<dbReference type="SUPFAM" id="SSF55073">
    <property type="entry name" value="Nucleotide cyclase"/>
    <property type="match status" value="1"/>
</dbReference>